<protein>
    <submittedName>
        <fullName evidence="2">Uncharacterized protein</fullName>
    </submittedName>
</protein>
<dbReference type="Proteomes" id="UP001385951">
    <property type="component" value="Unassembled WGS sequence"/>
</dbReference>
<gene>
    <name evidence="2" type="ORF">QCA50_005335</name>
</gene>
<evidence type="ECO:0000313" key="2">
    <source>
        <dbReference type="EMBL" id="KAK7691930.1"/>
    </source>
</evidence>
<sequence length="105" mass="11406">MLTNTHSSYANMWLTVLGRCVGSTLLTQAVNLRRIKLPARESEPQSALDLVPPLTLHPATSCIASSWFASISSSSTVQICPYHIRHPHPPPATEPSSLPAPPQRL</sequence>
<name>A0AAW0GRP2_9APHY</name>
<keyword evidence="3" id="KW-1185">Reference proteome</keyword>
<organism evidence="2 3">
    <name type="scientific">Cerrena zonata</name>
    <dbReference type="NCBI Taxonomy" id="2478898"/>
    <lineage>
        <taxon>Eukaryota</taxon>
        <taxon>Fungi</taxon>
        <taxon>Dikarya</taxon>
        <taxon>Basidiomycota</taxon>
        <taxon>Agaricomycotina</taxon>
        <taxon>Agaricomycetes</taxon>
        <taxon>Polyporales</taxon>
        <taxon>Cerrenaceae</taxon>
        <taxon>Cerrena</taxon>
    </lineage>
</organism>
<dbReference type="EMBL" id="JASBNA010000005">
    <property type="protein sequence ID" value="KAK7691930.1"/>
    <property type="molecule type" value="Genomic_DNA"/>
</dbReference>
<evidence type="ECO:0000313" key="3">
    <source>
        <dbReference type="Proteomes" id="UP001385951"/>
    </source>
</evidence>
<evidence type="ECO:0000256" key="1">
    <source>
        <dbReference type="SAM" id="MobiDB-lite"/>
    </source>
</evidence>
<feature type="region of interest" description="Disordered" evidence="1">
    <location>
        <begin position="84"/>
        <end position="105"/>
    </location>
</feature>
<dbReference type="AlphaFoldDB" id="A0AAW0GRP2"/>
<proteinExistence type="predicted"/>
<feature type="compositionally biased region" description="Pro residues" evidence="1">
    <location>
        <begin position="89"/>
        <end position="105"/>
    </location>
</feature>
<comment type="caution">
    <text evidence="2">The sequence shown here is derived from an EMBL/GenBank/DDBJ whole genome shotgun (WGS) entry which is preliminary data.</text>
</comment>
<accession>A0AAW0GRP2</accession>
<reference evidence="2 3" key="1">
    <citation type="submission" date="2022-09" db="EMBL/GenBank/DDBJ databases">
        <authorList>
            <person name="Palmer J.M."/>
        </authorList>
    </citation>
    <scope>NUCLEOTIDE SEQUENCE [LARGE SCALE GENOMIC DNA]</scope>
    <source>
        <strain evidence="2 3">DSM 7382</strain>
    </source>
</reference>